<feature type="domain" description="PKD/Chitinase" evidence="1">
    <location>
        <begin position="84"/>
        <end position="164"/>
    </location>
</feature>
<reference evidence="3" key="1">
    <citation type="journal article" date="2019" name="Int. J. Syst. Evol. Microbiol.">
        <title>The Global Catalogue of Microorganisms (GCM) 10K type strain sequencing project: providing services to taxonomists for standard genome sequencing and annotation.</title>
        <authorList>
            <consortium name="The Broad Institute Genomics Platform"/>
            <consortium name="The Broad Institute Genome Sequencing Center for Infectious Disease"/>
            <person name="Wu L."/>
            <person name="Ma J."/>
        </authorList>
    </citation>
    <scope>NUCLEOTIDE SEQUENCE [LARGE SCALE GENOMIC DNA]</scope>
    <source>
        <strain evidence="3">KCTC 42501</strain>
    </source>
</reference>
<name>A0ABV7W4I0_9BURK</name>
<dbReference type="Gene3D" id="2.60.40.10">
    <property type="entry name" value="Immunoglobulins"/>
    <property type="match status" value="5"/>
</dbReference>
<dbReference type="RefSeq" id="WP_382174761.1">
    <property type="nucleotide sequence ID" value="NZ_JBHRXX010000005.1"/>
</dbReference>
<gene>
    <name evidence="2" type="ORF">ACFOPI_13975</name>
</gene>
<feature type="domain" description="PKD/Chitinase" evidence="1">
    <location>
        <begin position="268"/>
        <end position="346"/>
    </location>
</feature>
<dbReference type="Pfam" id="PF17957">
    <property type="entry name" value="Big_7"/>
    <property type="match status" value="5"/>
</dbReference>
<comment type="caution">
    <text evidence="2">The sequence shown here is derived from an EMBL/GenBank/DDBJ whole genome shotgun (WGS) entry which is preliminary data.</text>
</comment>
<organism evidence="2 3">
    <name type="scientific">Hydrogenophaga luteola</name>
    <dbReference type="NCBI Taxonomy" id="1591122"/>
    <lineage>
        <taxon>Bacteria</taxon>
        <taxon>Pseudomonadati</taxon>
        <taxon>Pseudomonadota</taxon>
        <taxon>Betaproteobacteria</taxon>
        <taxon>Burkholderiales</taxon>
        <taxon>Comamonadaceae</taxon>
        <taxon>Hydrogenophaga</taxon>
    </lineage>
</organism>
<keyword evidence="3" id="KW-1185">Reference proteome</keyword>
<dbReference type="InterPro" id="IPR013783">
    <property type="entry name" value="Ig-like_fold"/>
</dbReference>
<sequence length="400" mass="40235">MDLAATAADSDGTIASVRFYRGTTLLATDTTAPYSYNWTNATPGTHSITAQATDNQGAVTTSAPVSVTVVNTPPTVSLTSPIEGASFTSPAAVDLAATAADSNGTIASVRFYRGTTLLATDTTAPYSYSWTNAAPGTYSITARATDNLGAVTTSAPVSVTVVNTPPTVSLTAPTEGASFTSPAAVDLAATAADSNGTIASVRFYRGTTLLATDTTAPYSYSWTNAAPGTYSLTARATDNQGTVTTSAPVSVTVVNTPPTVSLTSPTEGASFTSPAAVDLAATAADSNGTIASVRFYRGTTLLATDTTAPYSYNWTNVAPGTYSITAQATDNQGTVTTSAPVSVTVVNTPPTVSLTAPTEGASFTSPATVALAATAADSNGTIASVRFYRGTTLLATDTTA</sequence>
<dbReference type="SUPFAM" id="SSF49299">
    <property type="entry name" value="PKD domain"/>
    <property type="match status" value="3"/>
</dbReference>
<feature type="domain" description="PKD/Chitinase" evidence="1">
    <location>
        <begin position="176"/>
        <end position="254"/>
    </location>
</feature>
<accession>A0ABV7W4I0</accession>
<protein>
    <submittedName>
        <fullName evidence="2">Ig-like domain-containing protein</fullName>
    </submittedName>
</protein>
<evidence type="ECO:0000313" key="2">
    <source>
        <dbReference type="EMBL" id="MFC3684708.1"/>
    </source>
</evidence>
<dbReference type="Proteomes" id="UP001595729">
    <property type="component" value="Unassembled WGS sequence"/>
</dbReference>
<evidence type="ECO:0000259" key="1">
    <source>
        <dbReference type="SMART" id="SM00089"/>
    </source>
</evidence>
<proteinExistence type="predicted"/>
<dbReference type="EMBL" id="JBHRXX010000005">
    <property type="protein sequence ID" value="MFC3684708.1"/>
    <property type="molecule type" value="Genomic_DNA"/>
</dbReference>
<evidence type="ECO:0000313" key="3">
    <source>
        <dbReference type="Proteomes" id="UP001595729"/>
    </source>
</evidence>
<dbReference type="SMART" id="SM00089">
    <property type="entry name" value="PKD"/>
    <property type="match status" value="3"/>
</dbReference>
<feature type="non-terminal residue" evidence="2">
    <location>
        <position position="400"/>
    </location>
</feature>
<dbReference type="InterPro" id="IPR022409">
    <property type="entry name" value="PKD/Chitinase_dom"/>
</dbReference>
<dbReference type="InterPro" id="IPR035986">
    <property type="entry name" value="PKD_dom_sf"/>
</dbReference>